<keyword evidence="1" id="KW-0175">Coiled coil</keyword>
<protein>
    <submittedName>
        <fullName evidence="2">Uncharacterized protein</fullName>
    </submittedName>
</protein>
<name>A0A930FQG4_9FIRM</name>
<dbReference type="Proteomes" id="UP000757890">
    <property type="component" value="Unassembled WGS sequence"/>
</dbReference>
<organism evidence="2 3">
    <name type="scientific">Dialister invisus</name>
    <dbReference type="NCBI Taxonomy" id="218538"/>
    <lineage>
        <taxon>Bacteria</taxon>
        <taxon>Bacillati</taxon>
        <taxon>Bacillota</taxon>
        <taxon>Negativicutes</taxon>
        <taxon>Veillonellales</taxon>
        <taxon>Veillonellaceae</taxon>
        <taxon>Dialister</taxon>
    </lineage>
</organism>
<gene>
    <name evidence="2" type="ORF">HXL70_09685</name>
</gene>
<proteinExistence type="predicted"/>
<reference evidence="2" key="1">
    <citation type="submission" date="2020-04" db="EMBL/GenBank/DDBJ databases">
        <title>Deep metagenomics examines the oral microbiome during advanced dental caries in children, revealing novel taxa and co-occurrences with host molecules.</title>
        <authorList>
            <person name="Baker J.L."/>
            <person name="Morton J.T."/>
            <person name="Dinis M."/>
            <person name="Alvarez R."/>
            <person name="Tran N.C."/>
            <person name="Knight R."/>
            <person name="Edlund A."/>
        </authorList>
    </citation>
    <scope>NUCLEOTIDE SEQUENCE</scope>
    <source>
        <strain evidence="2">JCVI_32_bin.14</strain>
    </source>
</reference>
<accession>A0A930FQG4</accession>
<evidence type="ECO:0000313" key="3">
    <source>
        <dbReference type="Proteomes" id="UP000757890"/>
    </source>
</evidence>
<feature type="coiled-coil region" evidence="1">
    <location>
        <begin position="61"/>
        <end position="91"/>
    </location>
</feature>
<sequence length="119" mass="13086">MTWENIDNKAEYKASGKGISYSTGAGIPLNALGLLSNMGPTVKDKEGTTTKSAVAKGTITITDKENQKQDIEKLNRNTEDSLNKLKEIFDKTKVEERKQLLEELGIVGNRAIHEIASHN</sequence>
<feature type="non-terminal residue" evidence="2">
    <location>
        <position position="119"/>
    </location>
</feature>
<evidence type="ECO:0000313" key="2">
    <source>
        <dbReference type="EMBL" id="MBF1130290.1"/>
    </source>
</evidence>
<comment type="caution">
    <text evidence="2">The sequence shown here is derived from an EMBL/GenBank/DDBJ whole genome shotgun (WGS) entry which is preliminary data.</text>
</comment>
<evidence type="ECO:0000256" key="1">
    <source>
        <dbReference type="SAM" id="Coils"/>
    </source>
</evidence>
<dbReference type="EMBL" id="JABZMK010000156">
    <property type="protein sequence ID" value="MBF1130290.1"/>
    <property type="molecule type" value="Genomic_DNA"/>
</dbReference>
<dbReference type="AlphaFoldDB" id="A0A930FQG4"/>